<dbReference type="CDD" id="cd01949">
    <property type="entry name" value="GGDEF"/>
    <property type="match status" value="1"/>
</dbReference>
<dbReference type="Pfam" id="PF08447">
    <property type="entry name" value="PAS_3"/>
    <property type="match status" value="1"/>
</dbReference>
<dbReference type="InterPro" id="IPR035919">
    <property type="entry name" value="EAL_sf"/>
</dbReference>
<dbReference type="SUPFAM" id="SSF141868">
    <property type="entry name" value="EAL domain-like"/>
    <property type="match status" value="1"/>
</dbReference>
<dbReference type="STRING" id="538381.GCA_001696535_03327"/>
<dbReference type="SMART" id="SM00267">
    <property type="entry name" value="GGDEF"/>
    <property type="match status" value="1"/>
</dbReference>
<dbReference type="PROSITE" id="PS50113">
    <property type="entry name" value="PAC"/>
    <property type="match status" value="1"/>
</dbReference>
<dbReference type="InterPro" id="IPR035965">
    <property type="entry name" value="PAS-like_dom_sf"/>
</dbReference>
<evidence type="ECO:0000259" key="7">
    <source>
        <dbReference type="PROSITE" id="PS50113"/>
    </source>
</evidence>
<dbReference type="InterPro" id="IPR000160">
    <property type="entry name" value="GGDEF_dom"/>
</dbReference>
<feature type="domain" description="EAL" evidence="8">
    <location>
        <begin position="634"/>
        <end position="880"/>
    </location>
</feature>
<dbReference type="Gene3D" id="3.30.70.270">
    <property type="match status" value="1"/>
</dbReference>
<evidence type="ECO:0000256" key="3">
    <source>
        <dbReference type="ARBA" id="ARBA00022692"/>
    </source>
</evidence>
<gene>
    <name evidence="10" type="ORF">SAMN05421512_102179</name>
</gene>
<comment type="subcellular location">
    <subcellularLocation>
        <location evidence="1">Cell membrane</location>
        <topology evidence="1">Multi-pass membrane protein</topology>
    </subcellularLocation>
</comment>
<dbReference type="FunFam" id="3.30.70.270:FF:000001">
    <property type="entry name" value="Diguanylate cyclase domain protein"/>
    <property type="match status" value="1"/>
</dbReference>
<dbReference type="SMART" id="SM00052">
    <property type="entry name" value="EAL"/>
    <property type="match status" value="1"/>
</dbReference>
<feature type="transmembrane region" description="Helical" evidence="6">
    <location>
        <begin position="71"/>
        <end position="95"/>
    </location>
</feature>
<feature type="transmembrane region" description="Helical" evidence="6">
    <location>
        <begin position="135"/>
        <end position="153"/>
    </location>
</feature>
<feature type="transmembrane region" description="Helical" evidence="6">
    <location>
        <begin position="101"/>
        <end position="123"/>
    </location>
</feature>
<proteinExistence type="predicted"/>
<sequence>MLLSGIANIGLLSLGALAMFFLREHFGLKLPARLQELLIGISFGLLAVLVVNFPVAIPLGATFDTRAAPAMLAGFFGGPIAGVTCGVIAAAARYWVGGPAVIGGTLSPLVYACVGIVAGLIVFNRLRRKPGLPDFVVLALAGTFFVLPCFFVDRGLATGLTILSSAWHLLLVGNVAGVVILGLLSESVRRSILSHEETERSLTMLDLARHSARIAMWRYNFPADRLEWDAAMFPLYDVDPTRFSGRFADWTACVHPDDLSRAVAEFENARDGGGRFTSRFRIRCRDGSVRWLQAYAQCSFDATGAPAEAIGLNWDVSEHKLLEYNLRAKETEARERTRELESLLASMRQGVMLFDADDRLQIWNAQAVQLFDLKDNSLRAGMPHEAVAEAQAAADGRLASALPNPRTVRKRLRDGQIYRLKSRKKDGTIIATTLSPIPGDGWIETHEDITDLDEASERIRIAAETDALTGLSNRAVFSRELEACVAAARQGTARSTLLLIDLDRFKAVNDKFGHLKGDRLLVQVGQILKQATAPNDVVARLGGDEFAIILKLGTLANAQTIAERLVDQIAQPHTLEGAVVQPGVSIGIVAIDETATDPETLHGYADAALYRAKSSADPGYRIFDEDIRKALFARRRIETGLAAAVETKDLEIWFQPIVDLSASQICTYEALARWRQPDGSFIAPDQFIPVAEETGLIEQIGLLALERGLEAMRDWPEGTRLSLNTSPRQFGKGVLVPAVAAALERHGTPAARIELEITENLLINSGPEVFEDLDALAALGVGLVLDDFGMGYSSLNRLHRYRFNGLKIDRAFIQRMEEDETSAAIVSAIAGLARCIGMHCTAEGVETQAQLDLVHKAGCGRAQGYLLGRPGPHASAQPTA</sequence>
<evidence type="ECO:0000256" key="5">
    <source>
        <dbReference type="ARBA" id="ARBA00023136"/>
    </source>
</evidence>
<dbReference type="Pfam" id="PF07694">
    <property type="entry name" value="5TM-5TMR_LYT"/>
    <property type="match status" value="1"/>
</dbReference>
<dbReference type="PANTHER" id="PTHR44757">
    <property type="entry name" value="DIGUANYLATE CYCLASE DGCP"/>
    <property type="match status" value="1"/>
</dbReference>
<dbReference type="Gene3D" id="3.20.20.450">
    <property type="entry name" value="EAL domain"/>
    <property type="match status" value="1"/>
</dbReference>
<evidence type="ECO:0000313" key="11">
    <source>
        <dbReference type="Proteomes" id="UP000219331"/>
    </source>
</evidence>
<dbReference type="PANTHER" id="PTHR44757:SF2">
    <property type="entry name" value="BIOFILM ARCHITECTURE MAINTENANCE PROTEIN MBAA"/>
    <property type="match status" value="1"/>
</dbReference>
<dbReference type="Pfam" id="PF00563">
    <property type="entry name" value="EAL"/>
    <property type="match status" value="1"/>
</dbReference>
<dbReference type="SUPFAM" id="SSF55785">
    <property type="entry name" value="PYP-like sensor domain (PAS domain)"/>
    <property type="match status" value="2"/>
</dbReference>
<dbReference type="CDD" id="cd00130">
    <property type="entry name" value="PAS"/>
    <property type="match status" value="1"/>
</dbReference>
<reference evidence="10 11" key="1">
    <citation type="submission" date="2017-08" db="EMBL/GenBank/DDBJ databases">
        <authorList>
            <person name="de Groot N.N."/>
        </authorList>
    </citation>
    <scope>NUCLEOTIDE SEQUENCE [LARGE SCALE GENOMIC DNA]</scope>
    <source>
        <strain evidence="10 11">USBA 352</strain>
    </source>
</reference>
<dbReference type="InterPro" id="IPR000700">
    <property type="entry name" value="PAS-assoc_C"/>
</dbReference>
<evidence type="ECO:0000256" key="6">
    <source>
        <dbReference type="SAM" id="Phobius"/>
    </source>
</evidence>
<organism evidence="10 11">
    <name type="scientific">Stappia indica</name>
    <dbReference type="NCBI Taxonomy" id="538381"/>
    <lineage>
        <taxon>Bacteria</taxon>
        <taxon>Pseudomonadati</taxon>
        <taxon>Pseudomonadota</taxon>
        <taxon>Alphaproteobacteria</taxon>
        <taxon>Hyphomicrobiales</taxon>
        <taxon>Stappiaceae</taxon>
        <taxon>Stappia</taxon>
    </lineage>
</organism>
<dbReference type="Gene3D" id="2.10.70.100">
    <property type="match status" value="1"/>
</dbReference>
<dbReference type="AlphaFoldDB" id="A0A285RVI5"/>
<keyword evidence="2" id="KW-1003">Cell membrane</keyword>
<dbReference type="CDD" id="cd01948">
    <property type="entry name" value="EAL"/>
    <property type="match status" value="1"/>
</dbReference>
<evidence type="ECO:0000256" key="1">
    <source>
        <dbReference type="ARBA" id="ARBA00004651"/>
    </source>
</evidence>
<feature type="transmembrane region" description="Helical" evidence="6">
    <location>
        <begin position="37"/>
        <end position="59"/>
    </location>
</feature>
<dbReference type="InterPro" id="IPR011620">
    <property type="entry name" value="Sig_transdc_His_kinase_LytS_TM"/>
</dbReference>
<dbReference type="Pfam" id="PF00990">
    <property type="entry name" value="GGDEF"/>
    <property type="match status" value="1"/>
</dbReference>
<dbReference type="GO" id="GO:0071555">
    <property type="term" value="P:cell wall organization"/>
    <property type="evidence" value="ECO:0007669"/>
    <property type="project" value="InterPro"/>
</dbReference>
<evidence type="ECO:0000259" key="8">
    <source>
        <dbReference type="PROSITE" id="PS50883"/>
    </source>
</evidence>
<dbReference type="GO" id="GO:0005886">
    <property type="term" value="C:plasma membrane"/>
    <property type="evidence" value="ECO:0007669"/>
    <property type="project" value="UniProtKB-SubCell"/>
</dbReference>
<dbReference type="SMART" id="SM00091">
    <property type="entry name" value="PAS"/>
    <property type="match status" value="2"/>
</dbReference>
<dbReference type="InterPro" id="IPR043128">
    <property type="entry name" value="Rev_trsase/Diguanyl_cyclase"/>
</dbReference>
<keyword evidence="5 6" id="KW-0472">Membrane</keyword>
<dbReference type="PROSITE" id="PS50887">
    <property type="entry name" value="GGDEF"/>
    <property type="match status" value="1"/>
</dbReference>
<dbReference type="Pfam" id="PF12860">
    <property type="entry name" value="PAS_7"/>
    <property type="match status" value="1"/>
</dbReference>
<dbReference type="Gene3D" id="3.30.450.20">
    <property type="entry name" value="PAS domain"/>
    <property type="match status" value="2"/>
</dbReference>
<dbReference type="SUPFAM" id="SSF55073">
    <property type="entry name" value="Nucleotide cyclase"/>
    <property type="match status" value="1"/>
</dbReference>
<keyword evidence="11" id="KW-1185">Reference proteome</keyword>
<dbReference type="Proteomes" id="UP000219331">
    <property type="component" value="Unassembled WGS sequence"/>
</dbReference>
<accession>A0A285RVI5</accession>
<evidence type="ECO:0000256" key="2">
    <source>
        <dbReference type="ARBA" id="ARBA00022475"/>
    </source>
</evidence>
<feature type="domain" description="GGDEF" evidence="9">
    <location>
        <begin position="493"/>
        <end position="625"/>
    </location>
</feature>
<keyword evidence="3 6" id="KW-0812">Transmembrane</keyword>
<dbReference type="InterPro" id="IPR029787">
    <property type="entry name" value="Nucleotide_cyclase"/>
</dbReference>
<dbReference type="EMBL" id="OBML01000002">
    <property type="protein sequence ID" value="SOB96382.1"/>
    <property type="molecule type" value="Genomic_DNA"/>
</dbReference>
<dbReference type="InterPro" id="IPR052155">
    <property type="entry name" value="Biofilm_reg_signaling"/>
</dbReference>
<dbReference type="InterPro" id="IPR013655">
    <property type="entry name" value="PAS_fold_3"/>
</dbReference>
<dbReference type="GO" id="GO:0000155">
    <property type="term" value="F:phosphorelay sensor kinase activity"/>
    <property type="evidence" value="ECO:0007669"/>
    <property type="project" value="InterPro"/>
</dbReference>
<name>A0A285RVI5_9HYPH</name>
<evidence type="ECO:0000256" key="4">
    <source>
        <dbReference type="ARBA" id="ARBA00022989"/>
    </source>
</evidence>
<evidence type="ECO:0000259" key="9">
    <source>
        <dbReference type="PROSITE" id="PS50887"/>
    </source>
</evidence>
<evidence type="ECO:0000313" key="10">
    <source>
        <dbReference type="EMBL" id="SOB96382.1"/>
    </source>
</evidence>
<dbReference type="NCBIfam" id="TIGR00254">
    <property type="entry name" value="GGDEF"/>
    <property type="match status" value="1"/>
</dbReference>
<dbReference type="InterPro" id="IPR000014">
    <property type="entry name" value="PAS"/>
</dbReference>
<keyword evidence="4 6" id="KW-1133">Transmembrane helix</keyword>
<protein>
    <submittedName>
        <fullName evidence="10">Diguanylate cyclase (GGDEF) domain-containing protein</fullName>
    </submittedName>
</protein>
<dbReference type="InterPro" id="IPR001633">
    <property type="entry name" value="EAL_dom"/>
</dbReference>
<dbReference type="PROSITE" id="PS50883">
    <property type="entry name" value="EAL"/>
    <property type="match status" value="1"/>
</dbReference>
<feature type="domain" description="PAC" evidence="7">
    <location>
        <begin position="276"/>
        <end position="328"/>
    </location>
</feature>